<evidence type="ECO:0000259" key="2">
    <source>
        <dbReference type="PROSITE" id="PS50966"/>
    </source>
</evidence>
<reference evidence="4" key="1">
    <citation type="submission" date="2022-11" db="UniProtKB">
        <authorList>
            <consortium name="WormBaseParasite"/>
        </authorList>
    </citation>
    <scope>IDENTIFICATION</scope>
</reference>
<sequence length="148" mass="16880">MMQSYSGDSNDKPHVTTPDVPSQLFREAFLLEQENRSIESSLLLSGSSPRPQPLNCLLYVLPTKSGVEQNIQQIFEELYGENSIWSWNRYKELKSAFYIVEPSNVWMNFYKCTCSLGVKKNPCKHAIMIMKKVGLIRYPAKAISDPLG</sequence>
<feature type="domain" description="SWIM-type" evidence="2">
    <location>
        <begin position="97"/>
        <end position="134"/>
    </location>
</feature>
<keyword evidence="1" id="KW-0479">Metal-binding</keyword>
<evidence type="ECO:0000256" key="1">
    <source>
        <dbReference type="PROSITE-ProRule" id="PRU00325"/>
    </source>
</evidence>
<evidence type="ECO:0000313" key="4">
    <source>
        <dbReference type="WBParaSite" id="jg6061"/>
    </source>
</evidence>
<proteinExistence type="predicted"/>
<dbReference type="WBParaSite" id="jg6061">
    <property type="protein sequence ID" value="jg6061"/>
    <property type="gene ID" value="jg6061"/>
</dbReference>
<dbReference type="AlphaFoldDB" id="A0A915EFA5"/>
<accession>A0A915EFA5</accession>
<dbReference type="GO" id="GO:0008270">
    <property type="term" value="F:zinc ion binding"/>
    <property type="evidence" value="ECO:0007669"/>
    <property type="project" value="UniProtKB-KW"/>
</dbReference>
<dbReference type="Proteomes" id="UP000887574">
    <property type="component" value="Unplaced"/>
</dbReference>
<name>A0A915EFA5_9BILA</name>
<dbReference type="InterPro" id="IPR007527">
    <property type="entry name" value="Znf_SWIM"/>
</dbReference>
<evidence type="ECO:0000313" key="3">
    <source>
        <dbReference type="Proteomes" id="UP000887574"/>
    </source>
</evidence>
<protein>
    <submittedName>
        <fullName evidence="4">SWIM-type domain-containing protein</fullName>
    </submittedName>
</protein>
<dbReference type="PROSITE" id="PS50966">
    <property type="entry name" value="ZF_SWIM"/>
    <property type="match status" value="1"/>
</dbReference>
<dbReference type="Pfam" id="PF04434">
    <property type="entry name" value="SWIM"/>
    <property type="match status" value="1"/>
</dbReference>
<keyword evidence="1" id="KW-0862">Zinc</keyword>
<keyword evidence="3" id="KW-1185">Reference proteome</keyword>
<keyword evidence="1" id="KW-0863">Zinc-finger</keyword>
<organism evidence="3 4">
    <name type="scientific">Ditylenchus dipsaci</name>
    <dbReference type="NCBI Taxonomy" id="166011"/>
    <lineage>
        <taxon>Eukaryota</taxon>
        <taxon>Metazoa</taxon>
        <taxon>Ecdysozoa</taxon>
        <taxon>Nematoda</taxon>
        <taxon>Chromadorea</taxon>
        <taxon>Rhabditida</taxon>
        <taxon>Tylenchina</taxon>
        <taxon>Tylenchomorpha</taxon>
        <taxon>Sphaerularioidea</taxon>
        <taxon>Anguinidae</taxon>
        <taxon>Anguininae</taxon>
        <taxon>Ditylenchus</taxon>
    </lineage>
</organism>